<organism evidence="3 5">
    <name type="scientific">Mycobacterium montefiorense</name>
    <dbReference type="NCBI Taxonomy" id="154654"/>
    <lineage>
        <taxon>Bacteria</taxon>
        <taxon>Bacillati</taxon>
        <taxon>Actinomycetota</taxon>
        <taxon>Actinomycetes</taxon>
        <taxon>Mycobacteriales</taxon>
        <taxon>Mycobacteriaceae</taxon>
        <taxon>Mycobacterium</taxon>
        <taxon>Mycobacterium simiae complex</taxon>
    </lineage>
</organism>
<dbReference type="SUPFAM" id="SSF51905">
    <property type="entry name" value="FAD/NAD(P)-binding domain"/>
    <property type="match status" value="1"/>
</dbReference>
<accession>A0AA37PN98</accession>
<gene>
    <name evidence="2" type="ORF">MmonteBS_15540</name>
    <name evidence="3" type="ORF">NJB18185_28840</name>
</gene>
<name>A0AA37PN98_9MYCO</name>
<evidence type="ECO:0000313" key="3">
    <source>
        <dbReference type="EMBL" id="GKU73113.1"/>
    </source>
</evidence>
<dbReference type="Proteomes" id="UP000245060">
    <property type="component" value="Unassembled WGS sequence"/>
</dbReference>
<evidence type="ECO:0000313" key="4">
    <source>
        <dbReference type="Proteomes" id="UP000245060"/>
    </source>
</evidence>
<proteinExistence type="predicted"/>
<evidence type="ECO:0000313" key="5">
    <source>
        <dbReference type="Proteomes" id="UP001139505"/>
    </source>
</evidence>
<dbReference type="Proteomes" id="UP001139505">
    <property type="component" value="Unassembled WGS sequence"/>
</dbReference>
<reference evidence="3" key="3">
    <citation type="journal article" date="2022" name="Microbiol. Resour. Announc.">
        <title>Draft Genome Sequences of Eight Mycobacterium montefiorense Strains Isolated from Salamanders in Captivity.</title>
        <authorList>
            <person name="Komine T."/>
            <person name="Ihara H."/>
            <person name="Fukano H."/>
            <person name="Hoshino Y."/>
            <person name="Kurata O."/>
            <person name="Wada S."/>
        </authorList>
    </citation>
    <scope>NUCLEOTIDE SEQUENCE</scope>
    <source>
        <strain evidence="3">NJB18185</strain>
    </source>
</reference>
<comment type="caution">
    <text evidence="3">The sequence shown here is derived from an EMBL/GenBank/DDBJ whole genome shotgun (WGS) entry which is preliminary data.</text>
</comment>
<feature type="region of interest" description="Disordered" evidence="1">
    <location>
        <begin position="461"/>
        <end position="487"/>
    </location>
</feature>
<reference evidence="2" key="1">
    <citation type="journal article" date="2018" name="Genome Announc.">
        <title>Draft Genome Sequence of Mycobacterium montefiorense Isolated from Japanese Black Salamander (Hynobius nigrescens).</title>
        <authorList>
            <person name="Fukano H."/>
            <person name="Yoshida M."/>
            <person name="Shimizu A."/>
            <person name="Iwao H."/>
            <person name="Katayama Y."/>
            <person name="Omatsu T."/>
            <person name="Mizutani T."/>
            <person name="Kurata O."/>
            <person name="Wada S."/>
            <person name="Hoshino Y."/>
        </authorList>
    </citation>
    <scope>NUCLEOTIDE SEQUENCE</scope>
    <source>
        <strain evidence="2">BS</strain>
    </source>
</reference>
<dbReference type="PANTHER" id="PTHR43422">
    <property type="entry name" value="THIAMINE THIAZOLE SYNTHASE"/>
    <property type="match status" value="1"/>
</dbReference>
<dbReference type="Gene3D" id="3.50.50.60">
    <property type="entry name" value="FAD/NAD(P)-binding domain"/>
    <property type="match status" value="1"/>
</dbReference>
<evidence type="ECO:0008006" key="6">
    <source>
        <dbReference type="Google" id="ProtNLM"/>
    </source>
</evidence>
<evidence type="ECO:0000256" key="1">
    <source>
        <dbReference type="SAM" id="MobiDB-lite"/>
    </source>
</evidence>
<dbReference type="InterPro" id="IPR036188">
    <property type="entry name" value="FAD/NAD-bd_sf"/>
</dbReference>
<reference evidence="3" key="4">
    <citation type="submission" date="2022-04" db="EMBL/GenBank/DDBJ databases">
        <authorList>
            <person name="Komine T."/>
            <person name="Fukano H."/>
            <person name="Wada S."/>
        </authorList>
    </citation>
    <scope>NUCLEOTIDE SEQUENCE</scope>
    <source>
        <strain evidence="3">NJB18185</strain>
    </source>
</reference>
<keyword evidence="4" id="KW-1185">Reference proteome</keyword>
<sequence>MGSTTHRADSPSRLGEHAVVLGAGIAGLLAARVLSEFYDSVSVVERDRLPDYPCHRRGLPQGRHAHNFYSRGLQVLGELFPGLLDDLARAGAVVVDDGDLSHFYVRLGRYELKSAGTFADPAALTLHMASRPFMEYQLRRRVKALPNVNILDGHDVSELLTTGDIVNGVRIIRRYNGFLTTIDADLVVDAMGRAARTPALLSRLGFQRPTENRMTARYSYASQQLSMPMGSISQRLVMFNPGDGRPGGLLLANEHDTWMLAIGQLTETGEPPTDYDAMLALAAPFLPADLMDGLRQAHPIGEAVTYQHTAAVWRRYDQLSRFPSGLVVLGDALCAPDPTYGQGMTIAALEALTLRDCLLSGDAALAQRYFGATARYIGAMWAANRARSRATSPVRDRSSGRARLQGWVTRAALNAAAHDAVLTERFFRVSNFIDPPSRLQDPALLPRIVWGNLRARFSRARPLAQPDPSSPTDTTIDPRRIKMAAPR</sequence>
<protein>
    <recommendedName>
        <fullName evidence="6">FAD-dependent oxidoreductase</fullName>
    </recommendedName>
</protein>
<dbReference type="PANTHER" id="PTHR43422:SF3">
    <property type="entry name" value="THIAMINE THIAZOLE SYNTHASE"/>
    <property type="match status" value="1"/>
</dbReference>
<dbReference type="RefSeq" id="WP_235616673.1">
    <property type="nucleotide sequence ID" value="NZ_BFCH01000011.1"/>
</dbReference>
<dbReference type="AlphaFoldDB" id="A0AA37PN98"/>
<dbReference type="EMBL" id="BFCH01000011">
    <property type="protein sequence ID" value="GBG37182.1"/>
    <property type="molecule type" value="Genomic_DNA"/>
</dbReference>
<reference evidence="4" key="2">
    <citation type="submission" date="2018-04" db="EMBL/GenBank/DDBJ databases">
        <title>Draft genome sequence of Mycobacterium montefiorense isolated from Japanese black salamander.</title>
        <authorList>
            <person name="Fukano H."/>
            <person name="Yoshida M."/>
            <person name="Shimizu A."/>
            <person name="Iwao H."/>
            <person name="Kurata O."/>
            <person name="Katayama Y."/>
            <person name="Omatsu T."/>
            <person name="Mizutani T."/>
            <person name="Wada S."/>
            <person name="Hoshino Y."/>
        </authorList>
    </citation>
    <scope>NUCLEOTIDE SEQUENCE [LARGE SCALE GENOMIC DNA]</scope>
    <source>
        <strain evidence="4">BS</strain>
    </source>
</reference>
<evidence type="ECO:0000313" key="2">
    <source>
        <dbReference type="EMBL" id="GBG37182.1"/>
    </source>
</evidence>
<dbReference type="EMBL" id="BQYH01000018">
    <property type="protein sequence ID" value="GKU73113.1"/>
    <property type="molecule type" value="Genomic_DNA"/>
</dbReference>